<evidence type="ECO:0000256" key="1">
    <source>
        <dbReference type="SAM" id="MobiDB-lite"/>
    </source>
</evidence>
<gene>
    <name evidence="2" type="ORF">A3864_21620</name>
</gene>
<feature type="compositionally biased region" description="Basic and acidic residues" evidence="1">
    <location>
        <begin position="35"/>
        <end position="46"/>
    </location>
</feature>
<dbReference type="AlphaFoldDB" id="A0AAX1Q4X7"/>
<reference evidence="2 3" key="1">
    <citation type="submission" date="2016-03" db="EMBL/GenBank/DDBJ databases">
        <title>Comparison of Bacillus endophyticus and B. anthracis characteristics using whole genome sequence analysis and microbiological techniques.</title>
        <authorList>
            <person name="Lekota K.E."/>
            <person name="Mafofo J."/>
            <person name="Rees J."/>
            <person name="Muchadeyi F.C."/>
            <person name="Madoroba E."/>
            <person name="Van Heerden H."/>
        </authorList>
    </citation>
    <scope>NUCLEOTIDE SEQUENCE [LARGE SCALE GENOMIC DNA]</scope>
    <source>
        <strain evidence="2 3">3631_10C</strain>
    </source>
</reference>
<dbReference type="EMBL" id="LVYK01000058">
    <property type="protein sequence ID" value="RAS72744.1"/>
    <property type="molecule type" value="Genomic_DNA"/>
</dbReference>
<feature type="region of interest" description="Disordered" evidence="1">
    <location>
        <begin position="35"/>
        <end position="55"/>
    </location>
</feature>
<evidence type="ECO:0000313" key="3">
    <source>
        <dbReference type="Proteomes" id="UP000250174"/>
    </source>
</evidence>
<accession>A0AAX1Q4X7</accession>
<proteinExistence type="predicted"/>
<organism evidence="2 3">
    <name type="scientific">Priestia endophytica</name>
    <dbReference type="NCBI Taxonomy" id="135735"/>
    <lineage>
        <taxon>Bacteria</taxon>
        <taxon>Bacillati</taxon>
        <taxon>Bacillota</taxon>
        <taxon>Bacilli</taxon>
        <taxon>Bacillales</taxon>
        <taxon>Bacillaceae</taxon>
        <taxon>Priestia</taxon>
    </lineage>
</organism>
<evidence type="ECO:0000313" key="2">
    <source>
        <dbReference type="EMBL" id="RAS72744.1"/>
    </source>
</evidence>
<dbReference type="Proteomes" id="UP000250174">
    <property type="component" value="Unassembled WGS sequence"/>
</dbReference>
<dbReference type="GeneID" id="72759367"/>
<dbReference type="RefSeq" id="WP_113713860.1">
    <property type="nucleotide sequence ID" value="NZ_LVYK01000058.1"/>
</dbReference>
<protein>
    <submittedName>
        <fullName evidence="2">Uncharacterized protein</fullName>
    </submittedName>
</protein>
<sequence length="112" mass="13115">MSWDEVIFHKCNDDDRRHEDKRKWFEDDMSFERKRNKDDDREKDNNNDLDFSGKGRKSLFGLAIGARVNVTLINGVELEAVFQGIVDHFALFLQDDELIRVNLKDIVTVSVV</sequence>
<comment type="caution">
    <text evidence="2">The sequence shown here is derived from an EMBL/GenBank/DDBJ whole genome shotgun (WGS) entry which is preliminary data.</text>
</comment>
<name>A0AAX1Q4X7_9BACI</name>